<proteinExistence type="predicted"/>
<dbReference type="AlphaFoldDB" id="G3JSA7"/>
<gene>
    <name evidence="6" type="ORF">CCM_08852</name>
</gene>
<keyword evidence="2" id="KW-0812">Transmembrane</keyword>
<dbReference type="Pfam" id="PF05277">
    <property type="entry name" value="DUF726"/>
    <property type="match status" value="1"/>
</dbReference>
<reference evidence="6 7" key="1">
    <citation type="journal article" date="2011" name="Genome Biol.">
        <title>Genome sequence of the insect pathogenic fungus Cordyceps militaris, a valued traditional Chinese medicine.</title>
        <authorList>
            <person name="Zheng P."/>
            <person name="Xia Y."/>
            <person name="Xiao G."/>
            <person name="Xiong C."/>
            <person name="Hu X."/>
            <person name="Zhang S."/>
            <person name="Zheng H."/>
            <person name="Huang Y."/>
            <person name="Zhou Y."/>
            <person name="Wang S."/>
            <person name="Zhao G.P."/>
            <person name="Liu X."/>
            <person name="St Leger R.J."/>
            <person name="Wang C."/>
        </authorList>
    </citation>
    <scope>NUCLEOTIDE SEQUENCE [LARGE SCALE GENOMIC DNA]</scope>
    <source>
        <strain evidence="6 7">CM01</strain>
    </source>
</reference>
<evidence type="ECO:0000256" key="2">
    <source>
        <dbReference type="ARBA" id="ARBA00022692"/>
    </source>
</evidence>
<organism evidence="6 7">
    <name type="scientific">Cordyceps militaris (strain CM01)</name>
    <name type="common">Caterpillar fungus</name>
    <dbReference type="NCBI Taxonomy" id="983644"/>
    <lineage>
        <taxon>Eukaryota</taxon>
        <taxon>Fungi</taxon>
        <taxon>Dikarya</taxon>
        <taxon>Ascomycota</taxon>
        <taxon>Pezizomycotina</taxon>
        <taxon>Sordariomycetes</taxon>
        <taxon>Hypocreomycetidae</taxon>
        <taxon>Hypocreales</taxon>
        <taxon>Cordycipitaceae</taxon>
        <taxon>Cordyceps</taxon>
    </lineage>
</organism>
<dbReference type="InParanoid" id="G3JSA7"/>
<protein>
    <submittedName>
        <fullName evidence="6">DUF726 domain protein</fullName>
    </submittedName>
</protein>
<dbReference type="PANTHER" id="PTHR17920">
    <property type="entry name" value="TRANSMEMBRANE AND COILED-COIL DOMAIN-CONTAINING PROTEIN 4 TMCO4"/>
    <property type="match status" value="1"/>
</dbReference>
<dbReference type="OrthoDB" id="277931at2759"/>
<evidence type="ECO:0000313" key="7">
    <source>
        <dbReference type="Proteomes" id="UP000001610"/>
    </source>
</evidence>
<dbReference type="PANTHER" id="PTHR17920:SF22">
    <property type="entry name" value="DUF726 DOMAIN PROTEIN (AFU_ORTHOLOGUE AFUA_2G12860)"/>
    <property type="match status" value="1"/>
</dbReference>
<evidence type="ECO:0000256" key="5">
    <source>
        <dbReference type="SAM" id="MobiDB-lite"/>
    </source>
</evidence>
<sequence>MTNTGHTHAGFRARGEGGGGGRLFLGRRAGRAGRAEWAQQYRQDRQDKGKQVSWQKGEKQTHTEDNSKEDTRTKRPHENVAENTWLIFLAKQEPSSFFFFSLIESGVVVHGRQGEGDGVQTMKESQMTLLCSLAKTENHTALSSLSRSSVIALEPIIFPSLPPLSLSLSPQNPISHPMIEPFRPRPHGRLCTCTIYTLQTPANAHHHSTLLALCLHSLAGADNLARHLSIGATPSYAVERVVDLTGIITSTEKSDLVLLVTAITEKMFRDINGLFDSPQIPLMDGEGPDRNWLALALREQETNDKENMEPPRSFANRPVGSTVRKPSPHLQDQDEETPPQLQELRNEAVAFFRKWQASVVQRLRDLAVATIEEDVSRRGRGRGARGAPRGRAGRSGRAGRQNGRGGISATSTVVPNAFPQTPVAHVDPVLLRLYPAVPNNLWPLPYERRKLLLHIMLLVILSLHDYNANARLLLVNLTSSLNLPLKLHNQDEVRIAKGLAAAAMEVSPEKAAAQKEENKLSKRWKFSLGSANIGTGLAGALIGVGVGSEGSGLTTSAAAALLGIMSENGLLMGSLFGMNPAKPVEKMVEGFLREIQDFSFLSVTDDGDAEYMDPRRPLPSERRLRIVIALGGFMLKGDAVTTPWSSLGRQTEVYVVQWDLATVASLGNALETVVGSSAWLAAREQIRKDSIFHCLLNSKWPEPLLKISKIIDNPWSLGMVRAEKLGTLLADAIVRHKFHGERSVSLVGYSLAARAIYMCLMVLAERRQFGLVDSVVMMGTPAPSDSKVWMAMKSVVSGRLINAYTEQDYLLGFLYRTSNTHSGIAGLQEIQGAGGVENHHVKHLANGHLSYQHLAAQILKDVGWEHDSFTTV</sequence>
<evidence type="ECO:0000256" key="3">
    <source>
        <dbReference type="ARBA" id="ARBA00022989"/>
    </source>
</evidence>
<dbReference type="RefSeq" id="XP_006674051.1">
    <property type="nucleotide sequence ID" value="XM_006673988.1"/>
</dbReference>
<feature type="compositionally biased region" description="Basic and acidic residues" evidence="5">
    <location>
        <begin position="42"/>
        <end position="77"/>
    </location>
</feature>
<feature type="region of interest" description="Disordered" evidence="5">
    <location>
        <begin position="301"/>
        <end position="339"/>
    </location>
</feature>
<evidence type="ECO:0000313" key="6">
    <source>
        <dbReference type="EMBL" id="EGX88806.1"/>
    </source>
</evidence>
<feature type="region of interest" description="Disordered" evidence="5">
    <location>
        <begin position="376"/>
        <end position="407"/>
    </location>
</feature>
<dbReference type="InterPro" id="IPR007941">
    <property type="entry name" value="DUF726"/>
</dbReference>
<dbReference type="GO" id="GO:0016020">
    <property type="term" value="C:membrane"/>
    <property type="evidence" value="ECO:0007669"/>
    <property type="project" value="UniProtKB-SubCell"/>
</dbReference>
<dbReference type="OMA" id="ENTWLIF"/>
<dbReference type="VEuPathDB" id="FungiDB:CCM_08852"/>
<dbReference type="GeneID" id="18170857"/>
<keyword evidence="7" id="KW-1185">Reference proteome</keyword>
<evidence type="ECO:0000256" key="1">
    <source>
        <dbReference type="ARBA" id="ARBA00004141"/>
    </source>
</evidence>
<dbReference type="HOGENOM" id="CLU_007407_1_0_1"/>
<accession>G3JSA7</accession>
<dbReference type="EMBL" id="JH126405">
    <property type="protein sequence ID" value="EGX88806.1"/>
    <property type="molecule type" value="Genomic_DNA"/>
</dbReference>
<feature type="region of interest" description="Disordered" evidence="5">
    <location>
        <begin position="1"/>
        <end position="77"/>
    </location>
</feature>
<dbReference type="KEGG" id="cmt:CCM_08852"/>
<evidence type="ECO:0000256" key="4">
    <source>
        <dbReference type="ARBA" id="ARBA00023136"/>
    </source>
</evidence>
<comment type="subcellular location">
    <subcellularLocation>
        <location evidence="1">Membrane</location>
        <topology evidence="1">Multi-pass membrane protein</topology>
    </subcellularLocation>
</comment>
<keyword evidence="3" id="KW-1133">Transmembrane helix</keyword>
<keyword evidence="4" id="KW-0472">Membrane</keyword>
<name>G3JSA7_CORMM</name>
<dbReference type="eggNOG" id="KOG2385">
    <property type="taxonomic scope" value="Eukaryota"/>
</dbReference>
<dbReference type="Proteomes" id="UP000001610">
    <property type="component" value="Unassembled WGS sequence"/>
</dbReference>